<protein>
    <submittedName>
        <fullName evidence="2">GH18009p</fullName>
    </submittedName>
</protein>
<dbReference type="EMBL" id="AY121624">
    <property type="protein sequence ID" value="AAM51951.1"/>
    <property type="molecule type" value="mRNA"/>
</dbReference>
<name>Q8MRE9_DROME</name>
<dbReference type="AlphaFoldDB" id="Q8MRE9"/>
<keyword evidence="1" id="KW-0812">Transmembrane</keyword>
<sequence length="151" mass="16916">MLLLASMISSTESCSCGGLRTVDSTRATQTNRHTLACCMHLSYTLFFFWLFFFCFVCLQSHLVVIRGSWPRTSILEPLELTYLAHILRRSPAVAHLVVTIVGGRGVCLAPRLIVHTIAVVLGQRLLTQFLNQLALFALATFISLRESKFQN</sequence>
<evidence type="ECO:0000313" key="2">
    <source>
        <dbReference type="EMBL" id="AAM51951.1"/>
    </source>
</evidence>
<organism evidence="2">
    <name type="scientific">Drosophila melanogaster</name>
    <name type="common">Fruit fly</name>
    <dbReference type="NCBI Taxonomy" id="7227"/>
    <lineage>
        <taxon>Eukaryota</taxon>
        <taxon>Metazoa</taxon>
        <taxon>Ecdysozoa</taxon>
        <taxon>Arthropoda</taxon>
        <taxon>Hexapoda</taxon>
        <taxon>Insecta</taxon>
        <taxon>Pterygota</taxon>
        <taxon>Neoptera</taxon>
        <taxon>Endopterygota</taxon>
        <taxon>Diptera</taxon>
        <taxon>Brachycera</taxon>
        <taxon>Muscomorpha</taxon>
        <taxon>Ephydroidea</taxon>
        <taxon>Drosophilidae</taxon>
        <taxon>Drosophila</taxon>
        <taxon>Sophophora</taxon>
    </lineage>
</organism>
<keyword evidence="1" id="KW-1133">Transmembrane helix</keyword>
<proteinExistence type="evidence at transcript level"/>
<feature type="transmembrane region" description="Helical" evidence="1">
    <location>
        <begin position="40"/>
        <end position="65"/>
    </location>
</feature>
<evidence type="ECO:0000256" key="1">
    <source>
        <dbReference type="SAM" id="Phobius"/>
    </source>
</evidence>
<accession>Q8MRE9</accession>
<keyword evidence="1" id="KW-0472">Membrane</keyword>
<reference evidence="2" key="1">
    <citation type="submission" date="2002-06" db="EMBL/GenBank/DDBJ databases">
        <authorList>
            <person name="Stapleton M."/>
            <person name="Brokstein P."/>
            <person name="Hong L."/>
            <person name="Agbayani A."/>
            <person name="Carlson J."/>
            <person name="Champe M."/>
            <person name="Chavez C."/>
            <person name="Dorsett V."/>
            <person name="Dresnek D."/>
            <person name="Farfan D."/>
            <person name="Frise E."/>
            <person name="George R."/>
            <person name="Gonzalez M."/>
            <person name="Guarin H."/>
            <person name="Kronmiller B."/>
            <person name="Li P."/>
            <person name="Liao G."/>
            <person name="Miranda A."/>
            <person name="Mungall C.J."/>
            <person name="Nunoo J."/>
            <person name="Pacleb J."/>
            <person name="Paragas V."/>
            <person name="Park S."/>
            <person name="Patel S."/>
            <person name="Phouanenavong S."/>
            <person name="Wan K."/>
            <person name="Yu C."/>
            <person name="Lewis S.E."/>
            <person name="Rubin G.M."/>
            <person name="Celniker S."/>
        </authorList>
    </citation>
    <scope>NUCLEOTIDE SEQUENCE</scope>
    <source>
        <strain evidence="2">Berkeley</strain>
    </source>
</reference>